<dbReference type="Proteomes" id="UP000010716">
    <property type="component" value="Unassembled WGS sequence"/>
</dbReference>
<dbReference type="Pfam" id="PF07364">
    <property type="entry name" value="DUF1485"/>
    <property type="match status" value="1"/>
</dbReference>
<dbReference type="EMBL" id="CP082237">
    <property type="protein sequence ID" value="QZT32488.1"/>
    <property type="molecule type" value="Genomic_DNA"/>
</dbReference>
<name>F5L495_CALTT</name>
<organism evidence="3 5">
    <name type="scientific">Caldalkalibacillus thermarum (strain TA2.A1)</name>
    <dbReference type="NCBI Taxonomy" id="986075"/>
    <lineage>
        <taxon>Bacteria</taxon>
        <taxon>Bacillati</taxon>
        <taxon>Bacillota</taxon>
        <taxon>Bacilli</taxon>
        <taxon>Bacillales</taxon>
        <taxon>Bacillaceae</taxon>
        <taxon>Caldalkalibacillus</taxon>
    </lineage>
</organism>
<reference evidence="3 5" key="1">
    <citation type="journal article" date="2011" name="J. Bacteriol.">
        <title>Draft genome sequence of the thermoalkaliphilic Caldalkalibacillus thermarum strain TA2.A1.</title>
        <authorList>
            <person name="Kalamorz F."/>
            <person name="Keis S."/>
            <person name="McMillan D.G."/>
            <person name="Olsson K."/>
            <person name="Stanton J.A."/>
            <person name="Stockwell P."/>
            <person name="Black M.A."/>
            <person name="Klingeman D.M."/>
            <person name="Land M.L."/>
            <person name="Han C.S."/>
            <person name="Martin S.L."/>
            <person name="Becher S.A."/>
            <person name="Peddie C.J."/>
            <person name="Morgan H.W."/>
            <person name="Matthies D."/>
            <person name="Preiss L."/>
            <person name="Meier T."/>
            <person name="Brown S.D."/>
            <person name="Cook G.M."/>
        </authorList>
    </citation>
    <scope>NUCLEOTIDE SEQUENCE [LARGE SCALE GENOMIC DNA]</scope>
    <source>
        <strain evidence="3 5">TA2.A1</strain>
    </source>
</reference>
<protein>
    <submittedName>
        <fullName evidence="4">M81 family metallopeptidase</fullName>
    </submittedName>
    <submittedName>
        <fullName evidence="3">Microcystin LR degradation protein MlrC</fullName>
    </submittedName>
</protein>
<dbReference type="eggNOG" id="COG5476">
    <property type="taxonomic scope" value="Bacteria"/>
</dbReference>
<dbReference type="KEGG" id="cthu:HUR95_08645"/>
<dbReference type="OrthoDB" id="9815420at2"/>
<accession>F5L495</accession>
<proteinExistence type="predicted"/>
<reference evidence="4" key="3">
    <citation type="submission" date="2021-08" db="EMBL/GenBank/DDBJ databases">
        <authorList>
            <person name="de Jong S."/>
            <person name="van den Broek M."/>
            <person name="Merkel A."/>
            <person name="de la Torre Cortes P."/>
            <person name="Kalamorz F."/>
            <person name="Cook G."/>
            <person name="van Loosdrecht M."/>
            <person name="McMillan D."/>
        </authorList>
    </citation>
    <scope>NUCLEOTIDE SEQUENCE</scope>
    <source>
        <strain evidence="4">TA2.A1</strain>
    </source>
</reference>
<gene>
    <name evidence="3" type="ORF">CathTA2_0607</name>
    <name evidence="4" type="ORF">HUR95_08645</name>
</gene>
<evidence type="ECO:0000259" key="1">
    <source>
        <dbReference type="Pfam" id="PF07171"/>
    </source>
</evidence>
<dbReference type="AlphaFoldDB" id="F5L495"/>
<evidence type="ECO:0000313" key="4">
    <source>
        <dbReference type="EMBL" id="QZT32488.1"/>
    </source>
</evidence>
<dbReference type="InterPro" id="IPR010799">
    <property type="entry name" value="MlrC_C"/>
</dbReference>
<dbReference type="Pfam" id="PF07171">
    <property type="entry name" value="MlrC_C"/>
    <property type="match status" value="1"/>
</dbReference>
<keyword evidence="6" id="KW-1185">Reference proteome</keyword>
<evidence type="ECO:0000313" key="3">
    <source>
        <dbReference type="EMBL" id="EGL83836.1"/>
    </source>
</evidence>
<dbReference type="RefSeq" id="WP_007502983.1">
    <property type="nucleotide sequence ID" value="NZ_AFCE01000077.1"/>
</dbReference>
<dbReference type="InterPro" id="IPR015995">
    <property type="entry name" value="MlrC_N"/>
</dbReference>
<reference evidence="4 6" key="2">
    <citation type="journal article" date="2020" name="Extremophiles">
        <title>Genomic analysis of Caldalkalibacillus thermarum TA2.A1 reveals aerobic alkaliphilic metabolism and evolutionary hallmarks linking alkaliphilic bacteria and plant life.</title>
        <authorList>
            <person name="de Jong S.I."/>
            <person name="van den Broek M.A."/>
            <person name="Merkel A.Y."/>
            <person name="de la Torre Cortes P."/>
            <person name="Kalamorz F."/>
            <person name="Cook G.M."/>
            <person name="van Loosdrecht M.C.M."/>
            <person name="McMillan D.G.G."/>
        </authorList>
    </citation>
    <scope>NUCLEOTIDE SEQUENCE [LARGE SCALE GENOMIC DNA]</scope>
    <source>
        <strain evidence="4 6">TA2.A1</strain>
    </source>
</reference>
<sequence>MRIVIGQIAHETNTFSNVKTDKTLFEKWEWDTGNEIIKKHRNVRDYVGGMIARSEELGLELIPVFSAFAYPSGLITRETYQEMKSELIKGIQVAGSIDAVCLALHGAGVVEGIEDLEGDLLSEVRQIVGKDIPIVCTLDLHANVTHKMVTHANVLLGVNFYPHTDSYERGVEAIDIAFQMVEGKISPVMSLVKLPLMIPTSTTNLPPAKDINEICWAFEKHPEVLDCTFFHGFPYTDILEVGVSVLTITNGNFNLAKQISEKVANQIWEKRSSFFPKVPDPYEGLKRSNQIMRKPVIINETSDNPGGGTPGDGTHLLRAMLDMKLDKACYAFIYDPEVAEIAHKAGVGQTIDIKLGGKTDSLHGEPISASAYVKCLTDGQFYQSSPMWQGLKVNLGKSARLLIDKIDVIVCSVKSQVLDEQIFLLHGINVEDYNIVALKSSQHFRAAFEPIAAEIITVDSPGLSSFQLENFSYQKIFRPMYPFDKNVLESGTIRHGVKTIREGT</sequence>
<dbReference type="InterPro" id="IPR009197">
    <property type="entry name" value="MlrC"/>
</dbReference>
<dbReference type="EMBL" id="AFCE01000077">
    <property type="protein sequence ID" value="EGL83836.1"/>
    <property type="molecule type" value="Genomic_DNA"/>
</dbReference>
<feature type="domain" description="Microcystin LR degradation protein MlrC N-terminal" evidence="2">
    <location>
        <begin position="2"/>
        <end position="287"/>
    </location>
</feature>
<dbReference type="PIRSF" id="PIRSF012702">
    <property type="entry name" value="UCP012702"/>
    <property type="match status" value="1"/>
</dbReference>
<dbReference type="Proteomes" id="UP000825179">
    <property type="component" value="Chromosome"/>
</dbReference>
<evidence type="ECO:0000313" key="5">
    <source>
        <dbReference type="Proteomes" id="UP000010716"/>
    </source>
</evidence>
<evidence type="ECO:0000259" key="2">
    <source>
        <dbReference type="Pfam" id="PF07364"/>
    </source>
</evidence>
<evidence type="ECO:0000313" key="6">
    <source>
        <dbReference type="Proteomes" id="UP000825179"/>
    </source>
</evidence>
<feature type="domain" description="Microcystin LR degradation protein MlrC C-terminal" evidence="1">
    <location>
        <begin position="299"/>
        <end position="475"/>
    </location>
</feature>